<dbReference type="PROSITE" id="PS01071">
    <property type="entry name" value="GRPE"/>
    <property type="match status" value="1"/>
</dbReference>
<keyword evidence="4 10" id="KW-0963">Cytoplasm</keyword>
<dbReference type="PANTHER" id="PTHR21237:SF23">
    <property type="entry name" value="GRPE PROTEIN HOMOLOG, MITOCHONDRIAL"/>
    <property type="match status" value="1"/>
</dbReference>
<dbReference type="GO" id="GO:0005737">
    <property type="term" value="C:cytoplasm"/>
    <property type="evidence" value="ECO:0007669"/>
    <property type="project" value="UniProtKB-SubCell"/>
</dbReference>
<keyword evidence="13" id="KW-0175">Coiled coil</keyword>
<dbReference type="GeneID" id="65917011"/>
<dbReference type="AlphaFoldDB" id="A0A0R1F9A7"/>
<dbReference type="RefSeq" id="WP_003676992.1">
    <property type="nucleotide sequence ID" value="NZ_AZCN01000019.1"/>
</dbReference>
<evidence type="ECO:0000256" key="3">
    <source>
        <dbReference type="ARBA" id="ARBA00011738"/>
    </source>
</evidence>
<dbReference type="GO" id="GO:0006457">
    <property type="term" value="P:protein folding"/>
    <property type="evidence" value="ECO:0007669"/>
    <property type="project" value="InterPro"/>
</dbReference>
<reference evidence="15 16" key="1">
    <citation type="journal article" date="2015" name="Genome Announc.">
        <title>Expanding the biotechnology potential of lactobacilli through comparative genomics of 213 strains and associated genera.</title>
        <authorList>
            <person name="Sun Z."/>
            <person name="Harris H.M."/>
            <person name="McCann A."/>
            <person name="Guo C."/>
            <person name="Argimon S."/>
            <person name="Zhang W."/>
            <person name="Yang X."/>
            <person name="Jeffery I.B."/>
            <person name="Cooney J.C."/>
            <person name="Kagawa T.F."/>
            <person name="Liu W."/>
            <person name="Song Y."/>
            <person name="Salvetti E."/>
            <person name="Wrobel A."/>
            <person name="Rasinkangas P."/>
            <person name="Parkhill J."/>
            <person name="Rea M.C."/>
            <person name="O'Sullivan O."/>
            <person name="Ritari J."/>
            <person name="Douillard F.P."/>
            <person name="Paul Ross R."/>
            <person name="Yang R."/>
            <person name="Briner A.E."/>
            <person name="Felis G.E."/>
            <person name="de Vos W.M."/>
            <person name="Barrangou R."/>
            <person name="Klaenhammer T.R."/>
            <person name="Caufield P.W."/>
            <person name="Cui Y."/>
            <person name="Zhang H."/>
            <person name="O'Toole P.W."/>
        </authorList>
    </citation>
    <scope>NUCLEOTIDE SEQUENCE [LARGE SCALE GENOMIC DNA]</scope>
    <source>
        <strain evidence="15 16">DSM 20001</strain>
    </source>
</reference>
<dbReference type="eggNOG" id="COG0576">
    <property type="taxonomic scope" value="Bacteria"/>
</dbReference>
<evidence type="ECO:0000256" key="6">
    <source>
        <dbReference type="ARBA" id="ARBA00023186"/>
    </source>
</evidence>
<dbReference type="SUPFAM" id="SSF58014">
    <property type="entry name" value="Coiled-coil domain of nucleotide exchange factor GrpE"/>
    <property type="match status" value="1"/>
</dbReference>
<dbReference type="InterPro" id="IPR000740">
    <property type="entry name" value="GrpE"/>
</dbReference>
<evidence type="ECO:0000313" key="16">
    <source>
        <dbReference type="Proteomes" id="UP000051181"/>
    </source>
</evidence>
<dbReference type="GO" id="GO:0000774">
    <property type="term" value="F:adenyl-nucleotide exchange factor activity"/>
    <property type="evidence" value="ECO:0007669"/>
    <property type="project" value="InterPro"/>
</dbReference>
<dbReference type="Proteomes" id="UP000051181">
    <property type="component" value="Unassembled WGS sequence"/>
</dbReference>
<dbReference type="Pfam" id="PF01025">
    <property type="entry name" value="GrpE"/>
    <property type="match status" value="1"/>
</dbReference>
<dbReference type="GO" id="GO:0051082">
    <property type="term" value="F:unfolded protein binding"/>
    <property type="evidence" value="ECO:0007669"/>
    <property type="project" value="TreeGrafter"/>
</dbReference>
<sequence length="213" mass="23203">MAKNEQAAAEDALAQNADFPSEKDLTASTAPKSASATSATADSAADSATDATAEATSAAADPQAEQIKTLQEKVDATEDKYLRAEAEIQNMNTRFKKEREQLLKYEGQDLVKDILPVIDNLERALAVDVNDKNGEQLKKGVQMVYDHLERTLKDHQIIEIAAADQAFDPTIHQAVQTVAVEGDQKPDTVVQVLQKGYKLKDRVLRPAMVVVAQ</sequence>
<comment type="function">
    <text evidence="7 10 11">Participates actively in the response to hyperosmotic and heat shock by preventing the aggregation of stress-denatured proteins, in association with DnaK and GrpE. It is the nucleotide exchange factor for DnaK and may function as a thermosensor. Unfolded proteins bind initially to DnaJ; upon interaction with the DnaJ-bound protein, DnaK hydrolyzes its bound ATP, resulting in the formation of a stable complex. GrpE releases ADP from DnaK; ATP binding to DnaK triggers the release of the substrate protein, thus completing the reaction cycle. Several rounds of ATP-dependent interactions between DnaJ, DnaK and GrpE are required for fully efficient folding.</text>
</comment>
<evidence type="ECO:0000256" key="8">
    <source>
        <dbReference type="ARBA" id="ARBA00072274"/>
    </source>
</evidence>
<evidence type="ECO:0000256" key="11">
    <source>
        <dbReference type="RuleBase" id="RU000639"/>
    </source>
</evidence>
<dbReference type="PANTHER" id="PTHR21237">
    <property type="entry name" value="GRPE PROTEIN"/>
    <property type="match status" value="1"/>
</dbReference>
<gene>
    <name evidence="10" type="primary">grpE</name>
    <name evidence="15" type="ORF">FD22_GL000712</name>
</gene>
<evidence type="ECO:0000256" key="5">
    <source>
        <dbReference type="ARBA" id="ARBA00023016"/>
    </source>
</evidence>
<evidence type="ECO:0000256" key="13">
    <source>
        <dbReference type="SAM" id="Coils"/>
    </source>
</evidence>
<name>A0A0R1F9A7_9LACO</name>
<dbReference type="InterPro" id="IPR009012">
    <property type="entry name" value="GrpE_head"/>
</dbReference>
<evidence type="ECO:0000256" key="1">
    <source>
        <dbReference type="ARBA" id="ARBA00004496"/>
    </source>
</evidence>
<dbReference type="FunFam" id="2.30.22.10:FF:000001">
    <property type="entry name" value="Protein GrpE"/>
    <property type="match status" value="1"/>
</dbReference>
<dbReference type="GO" id="GO:0042803">
    <property type="term" value="F:protein homodimerization activity"/>
    <property type="evidence" value="ECO:0007669"/>
    <property type="project" value="InterPro"/>
</dbReference>
<accession>A0A0R1F9A7</accession>
<dbReference type="GO" id="GO:0051087">
    <property type="term" value="F:protein-folding chaperone binding"/>
    <property type="evidence" value="ECO:0007669"/>
    <property type="project" value="InterPro"/>
</dbReference>
<comment type="subcellular location">
    <subcellularLocation>
        <location evidence="1 10">Cytoplasm</location>
    </subcellularLocation>
</comment>
<dbReference type="CDD" id="cd00446">
    <property type="entry name" value="GrpE"/>
    <property type="match status" value="1"/>
</dbReference>
<comment type="caution">
    <text evidence="15">The sequence shown here is derived from an EMBL/GenBank/DDBJ whole genome shotgun (WGS) entry which is preliminary data.</text>
</comment>
<evidence type="ECO:0000256" key="14">
    <source>
        <dbReference type="SAM" id="MobiDB-lite"/>
    </source>
</evidence>
<keyword evidence="5 10" id="KW-0346">Stress response</keyword>
<dbReference type="PATRIC" id="fig|913848.6.peg.737"/>
<evidence type="ECO:0000256" key="9">
    <source>
        <dbReference type="ARBA" id="ARBA00076414"/>
    </source>
</evidence>
<dbReference type="Gene3D" id="3.90.20.20">
    <property type="match status" value="1"/>
</dbReference>
<dbReference type="NCBIfam" id="NF010738">
    <property type="entry name" value="PRK14140.1"/>
    <property type="match status" value="1"/>
</dbReference>
<evidence type="ECO:0000256" key="7">
    <source>
        <dbReference type="ARBA" id="ARBA00053401"/>
    </source>
</evidence>
<proteinExistence type="inferred from homology"/>
<evidence type="ECO:0000256" key="4">
    <source>
        <dbReference type="ARBA" id="ARBA00022490"/>
    </source>
</evidence>
<dbReference type="SUPFAM" id="SSF51064">
    <property type="entry name" value="Head domain of nucleotide exchange factor GrpE"/>
    <property type="match status" value="1"/>
</dbReference>
<feature type="compositionally biased region" description="Low complexity" evidence="14">
    <location>
        <begin position="26"/>
        <end position="61"/>
    </location>
</feature>
<feature type="compositionally biased region" description="Low complexity" evidence="14">
    <location>
        <begin position="1"/>
        <end position="18"/>
    </location>
</feature>
<dbReference type="PRINTS" id="PR00773">
    <property type="entry name" value="GRPEPROTEIN"/>
</dbReference>
<dbReference type="InterPro" id="IPR013805">
    <property type="entry name" value="GrpE_CC"/>
</dbReference>
<evidence type="ECO:0000256" key="10">
    <source>
        <dbReference type="HAMAP-Rule" id="MF_01151"/>
    </source>
</evidence>
<evidence type="ECO:0000256" key="2">
    <source>
        <dbReference type="ARBA" id="ARBA00009054"/>
    </source>
</evidence>
<evidence type="ECO:0000256" key="12">
    <source>
        <dbReference type="RuleBase" id="RU004478"/>
    </source>
</evidence>
<organism evidence="15 16">
    <name type="scientific">Loigolactobacillus coryniformis subsp. coryniformis KCTC 3167 = DSM 20001</name>
    <dbReference type="NCBI Taxonomy" id="913848"/>
    <lineage>
        <taxon>Bacteria</taxon>
        <taxon>Bacillati</taxon>
        <taxon>Bacillota</taxon>
        <taxon>Bacilli</taxon>
        <taxon>Lactobacillales</taxon>
        <taxon>Lactobacillaceae</taxon>
        <taxon>Loigolactobacillus</taxon>
    </lineage>
</organism>
<dbReference type="Gene3D" id="2.30.22.10">
    <property type="entry name" value="Head domain of nucleotide exchange factor GrpE"/>
    <property type="match status" value="1"/>
</dbReference>
<feature type="coiled-coil region" evidence="13">
    <location>
        <begin position="67"/>
        <end position="108"/>
    </location>
</feature>
<comment type="similarity">
    <text evidence="2 10 12">Belongs to the GrpE family.</text>
</comment>
<dbReference type="HAMAP" id="MF_01151">
    <property type="entry name" value="GrpE"/>
    <property type="match status" value="1"/>
</dbReference>
<keyword evidence="6 10" id="KW-0143">Chaperone</keyword>
<dbReference type="NCBIfam" id="NF010759">
    <property type="entry name" value="PRK14162.1"/>
    <property type="match status" value="1"/>
</dbReference>
<evidence type="ECO:0000313" key="15">
    <source>
        <dbReference type="EMBL" id="KRK18296.1"/>
    </source>
</evidence>
<protein>
    <recommendedName>
        <fullName evidence="8 10">Protein GrpE</fullName>
    </recommendedName>
    <alternativeName>
        <fullName evidence="9 10">HSP-70 cofactor</fullName>
    </alternativeName>
</protein>
<comment type="subunit">
    <text evidence="3 10">Homodimer.</text>
</comment>
<dbReference type="EMBL" id="AZCN01000019">
    <property type="protein sequence ID" value="KRK18296.1"/>
    <property type="molecule type" value="Genomic_DNA"/>
</dbReference>
<feature type="region of interest" description="Disordered" evidence="14">
    <location>
        <begin position="1"/>
        <end position="65"/>
    </location>
</feature>